<dbReference type="Pfam" id="PF04970">
    <property type="entry name" value="LRAT"/>
    <property type="match status" value="3"/>
</dbReference>
<dbReference type="GO" id="GO:0004623">
    <property type="term" value="F:phospholipase A2 activity"/>
    <property type="evidence" value="ECO:0007669"/>
    <property type="project" value="TreeGrafter"/>
</dbReference>
<evidence type="ECO:0000256" key="4">
    <source>
        <dbReference type="ARBA" id="ARBA00023098"/>
    </source>
</evidence>
<dbReference type="GO" id="GO:0005737">
    <property type="term" value="C:cytoplasm"/>
    <property type="evidence" value="ECO:0007669"/>
    <property type="project" value="TreeGrafter"/>
</dbReference>
<keyword evidence="4" id="KW-0443">Lipid metabolism</keyword>
<evidence type="ECO:0000256" key="2">
    <source>
        <dbReference type="ARBA" id="ARBA00022679"/>
    </source>
</evidence>
<keyword evidence="7" id="KW-1185">Reference proteome</keyword>
<keyword evidence="3" id="KW-0378">Hydrolase</keyword>
<dbReference type="RefSeq" id="XP_029967847.1">
    <property type="nucleotide sequence ID" value="XM_030111987.1"/>
</dbReference>
<organism evidence="6 7">
    <name type="scientific">Salarias fasciatus</name>
    <name type="common">Jewelled blenny</name>
    <name type="synonym">Blennius fasciatus</name>
    <dbReference type="NCBI Taxonomy" id="181472"/>
    <lineage>
        <taxon>Eukaryota</taxon>
        <taxon>Metazoa</taxon>
        <taxon>Chordata</taxon>
        <taxon>Craniata</taxon>
        <taxon>Vertebrata</taxon>
        <taxon>Euteleostomi</taxon>
        <taxon>Actinopterygii</taxon>
        <taxon>Neopterygii</taxon>
        <taxon>Teleostei</taxon>
        <taxon>Neoteleostei</taxon>
        <taxon>Acanthomorphata</taxon>
        <taxon>Ovalentaria</taxon>
        <taxon>Blenniimorphae</taxon>
        <taxon>Blenniiformes</taxon>
        <taxon>Blennioidei</taxon>
        <taxon>Blenniidae</taxon>
        <taxon>Salariinae</taxon>
        <taxon>Salarias</taxon>
    </lineage>
</organism>
<dbReference type="PROSITE" id="PS51934">
    <property type="entry name" value="LRAT"/>
    <property type="match status" value="3"/>
</dbReference>
<dbReference type="GO" id="GO:0008970">
    <property type="term" value="F:phospholipase A1 activity"/>
    <property type="evidence" value="ECO:0007669"/>
    <property type="project" value="TreeGrafter"/>
</dbReference>
<dbReference type="Ensembl" id="ENSSFAT00005050371.1">
    <property type="protein sequence ID" value="ENSSFAP00005048753.1"/>
    <property type="gene ID" value="ENSSFAG00005023642.1"/>
</dbReference>
<evidence type="ECO:0000313" key="7">
    <source>
        <dbReference type="Proteomes" id="UP000472267"/>
    </source>
</evidence>
<feature type="domain" description="LRAT" evidence="5">
    <location>
        <begin position="17"/>
        <end position="128"/>
    </location>
</feature>
<dbReference type="GO" id="GO:0070292">
    <property type="term" value="P:N-acylphosphatidylethanolamine metabolic process"/>
    <property type="evidence" value="ECO:0007669"/>
    <property type="project" value="TreeGrafter"/>
</dbReference>
<sequence length="420" mass="48246">MGNASSNYNQNPEPGDLIEIFRGPFQHWAVYVGDGYVVHLTRAFGFRFLFFSLNLDGRVKKEKLQDVVGTNDWTVNNMLDNEYRPRPVDVIVREACALEGRNQRYWFATRSCELFANELRYGKKRTQLSNYNQNPEPGDLIEIFRGPFQHWAVYVGDGYVVHLTRAFGFRFLFFSLNLDGRVKKEKLQDVVGTNDWTVNNMLDNEYRPRPVDVIVREACALEGRNRRYWFATRSCELFANELRYGKKRTQLSNYNQNPEPGDLIEISRGTYQHWAVYVGDGYVVHLTRFGCSSGSLSSDPDANGLVMKEKLQDVVGTDDWTVNNILDKKYRPQSVDVIVREACALVGREMPYDIVKKNCEHFSTGLRYGRPESQQVVTAFKFTVEAFAIAKIASTERLPGAVVEAVLMSLDKYKEDKATH</sequence>
<protein>
    <submittedName>
        <fullName evidence="6">Uncharacterized LOC115403164</fullName>
    </submittedName>
</protein>
<evidence type="ECO:0000256" key="3">
    <source>
        <dbReference type="ARBA" id="ARBA00022801"/>
    </source>
</evidence>
<gene>
    <name evidence="6" type="primary">LOC115403164</name>
</gene>
<proteinExistence type="inferred from homology"/>
<feature type="domain" description="LRAT" evidence="5">
    <location>
        <begin position="263"/>
        <end position="375"/>
    </location>
</feature>
<dbReference type="InParanoid" id="A0A672J3I4"/>
<dbReference type="GeneID" id="115403164"/>
<reference evidence="6" key="1">
    <citation type="submission" date="2019-06" db="EMBL/GenBank/DDBJ databases">
        <authorList>
            <consortium name="Wellcome Sanger Institute Data Sharing"/>
        </authorList>
    </citation>
    <scope>NUCLEOTIDE SEQUENCE [LARGE SCALE GENOMIC DNA]</scope>
</reference>
<dbReference type="OrthoDB" id="421951at2759"/>
<dbReference type="GO" id="GO:0016410">
    <property type="term" value="F:N-acyltransferase activity"/>
    <property type="evidence" value="ECO:0007669"/>
    <property type="project" value="TreeGrafter"/>
</dbReference>
<name>A0A672J3I4_SALFA</name>
<evidence type="ECO:0000313" key="6">
    <source>
        <dbReference type="Ensembl" id="ENSSFAP00005048753.1"/>
    </source>
</evidence>
<dbReference type="InterPro" id="IPR007053">
    <property type="entry name" value="LRAT_dom"/>
</dbReference>
<comment type="similarity">
    <text evidence="1">Belongs to the H-rev107 family.</text>
</comment>
<evidence type="ECO:0000259" key="5">
    <source>
        <dbReference type="PROSITE" id="PS51934"/>
    </source>
</evidence>
<evidence type="ECO:0000256" key="1">
    <source>
        <dbReference type="ARBA" id="ARBA00007824"/>
    </source>
</evidence>
<keyword evidence="2" id="KW-0808">Transferase</keyword>
<dbReference type="Proteomes" id="UP000472267">
    <property type="component" value="Chromosome 2"/>
</dbReference>
<dbReference type="InterPro" id="IPR051496">
    <property type="entry name" value="H-rev107_PLA/AT"/>
</dbReference>
<dbReference type="PANTHER" id="PTHR13943">
    <property type="entry name" value="HRAS-LIKE SUPPRESSOR - RELATED"/>
    <property type="match status" value="1"/>
</dbReference>
<dbReference type="RefSeq" id="XP_029967839.1">
    <property type="nucleotide sequence ID" value="XM_030111979.1"/>
</dbReference>
<reference evidence="6" key="2">
    <citation type="submission" date="2025-08" db="UniProtKB">
        <authorList>
            <consortium name="Ensembl"/>
        </authorList>
    </citation>
    <scope>IDENTIFICATION</scope>
</reference>
<reference evidence="6" key="3">
    <citation type="submission" date="2025-09" db="UniProtKB">
        <authorList>
            <consortium name="Ensembl"/>
        </authorList>
    </citation>
    <scope>IDENTIFICATION</scope>
</reference>
<accession>A0A672J3I4</accession>
<dbReference type="AlphaFoldDB" id="A0A672J3I4"/>
<dbReference type="PANTHER" id="PTHR13943:SF31">
    <property type="entry name" value="PHOSPHOLIPASE A AND ACYLTRANSFERASE 3"/>
    <property type="match status" value="1"/>
</dbReference>
<feature type="domain" description="LRAT" evidence="5">
    <location>
        <begin position="140"/>
        <end position="251"/>
    </location>
</feature>
<dbReference type="Gene3D" id="3.90.1720.10">
    <property type="entry name" value="endopeptidase domain like (from Nostoc punctiforme)"/>
    <property type="match status" value="3"/>
</dbReference>